<protein>
    <submittedName>
        <fullName evidence="2">Uncharacterized protein</fullName>
    </submittedName>
</protein>
<reference evidence="2" key="1">
    <citation type="submission" date="2018-06" db="EMBL/GenBank/DDBJ databases">
        <authorList>
            <person name="Zhirakovskaya E."/>
        </authorList>
    </citation>
    <scope>NUCLEOTIDE SEQUENCE</scope>
</reference>
<accession>A0A3B1A197</accession>
<feature type="transmembrane region" description="Helical" evidence="1">
    <location>
        <begin position="12"/>
        <end position="29"/>
    </location>
</feature>
<keyword evidence="1" id="KW-0472">Membrane</keyword>
<organism evidence="2">
    <name type="scientific">hydrothermal vent metagenome</name>
    <dbReference type="NCBI Taxonomy" id="652676"/>
    <lineage>
        <taxon>unclassified sequences</taxon>
        <taxon>metagenomes</taxon>
        <taxon>ecological metagenomes</taxon>
    </lineage>
</organism>
<dbReference type="EMBL" id="UOFR01000067">
    <property type="protein sequence ID" value="VAW99518.1"/>
    <property type="molecule type" value="Genomic_DNA"/>
</dbReference>
<keyword evidence="1" id="KW-1133">Transmembrane helix</keyword>
<gene>
    <name evidence="2" type="ORF">MNBD_GAMMA21-1956</name>
</gene>
<dbReference type="AlphaFoldDB" id="A0A3B1A197"/>
<proteinExistence type="predicted"/>
<evidence type="ECO:0000256" key="1">
    <source>
        <dbReference type="SAM" id="Phobius"/>
    </source>
</evidence>
<evidence type="ECO:0000313" key="2">
    <source>
        <dbReference type="EMBL" id="VAW99518.1"/>
    </source>
</evidence>
<keyword evidence="1" id="KW-0812">Transmembrane</keyword>
<name>A0A3B1A197_9ZZZZ</name>
<sequence>MNTKKNSATDNMLTWVAALVIAAAIFYGLDHFVMSIQGLPLNWDLTPAN</sequence>